<evidence type="ECO:0000256" key="3">
    <source>
        <dbReference type="ARBA" id="ARBA00022722"/>
    </source>
</evidence>
<gene>
    <name evidence="13" type="ORF">CTEN210_03622</name>
</gene>
<feature type="compositionally biased region" description="Basic and acidic residues" evidence="12">
    <location>
        <begin position="89"/>
        <end position="98"/>
    </location>
</feature>
<evidence type="ECO:0000256" key="11">
    <source>
        <dbReference type="PIRSR" id="PIRSR610347-3"/>
    </source>
</evidence>
<comment type="caution">
    <text evidence="13">The sequence shown here is derived from an EMBL/GenBank/DDBJ whole genome shotgun (WGS) entry which is preliminary data.</text>
</comment>
<sequence>MEKRQRPSLSSADIAWLDSSEDEGDKKKPAVASFQTASSLLQQNATFASTANGHASAKRASSGYDSDSSFEDLVALGKEIEKRKRLKRMSNESAEKGNTDASESLVNDKKKFIQESQVKVTEKKSDVSMTASYSSVCTVQNKETDNAKNISDSNSNNSKQCNTGLHETGRKLAPISEKSTHTETNASSQNSSVRCSQAYDSVSARKMEASEKEKTLNKSEAMIDLTADDTDDDEECEIIETKGIPKQNAQKSDTTTATSLNGFCTGIFQLFQTVLDKSTSAYISNIRQMLDIESTQSNIQFMIITNYILNPPFLLDEIPELLSYPRVIIFYEALESEIIPMANIEYIQISPKGEPTRNGNSNSCNPLKYKFPFGCHHTKMFIVGYEDKLRVIVHTANLRHGDFYQKAQGAYIQDFSLKVLTGENQTSKNDFEETLIMYMKSYGYNREHNWTGNGEASLVEELERYDYSSAKVVLIPSVPGYYRTPDKSSHQGYLKVKATIEKHASTTNTSCGQIICQFSSIGALSLKWMKDFLSSLSVTRGRRISDDLQGVVKLVYPTVDEIKDSIEGYIGGCSVPGTKKNLSKPFLKNLFCKWSSRDKSNIHKGKNVPHIKTFYQLSADSTSMEWFMLGSHNLSKAAWGERINNHYGESLRINSWELSVFVAPSLLDGASLIPCNNKMGNNGDNIPMIHNIPLPYNIDPKRYGENDEPWAVDVQYQVEDNYGRVSARDF</sequence>
<dbReference type="InterPro" id="IPR010347">
    <property type="entry name" value="Tdp1"/>
</dbReference>
<dbReference type="EMBL" id="BLLK01000022">
    <property type="protein sequence ID" value="GFH47147.1"/>
    <property type="molecule type" value="Genomic_DNA"/>
</dbReference>
<comment type="subcellular location">
    <subcellularLocation>
        <location evidence="1">Nucleus</location>
    </subcellularLocation>
</comment>
<evidence type="ECO:0000256" key="10">
    <source>
        <dbReference type="PIRSR" id="PIRSR610347-2"/>
    </source>
</evidence>
<name>A0AAD3H1I5_9STRA</name>
<feature type="compositionally biased region" description="Polar residues" evidence="12">
    <location>
        <begin position="182"/>
        <end position="195"/>
    </location>
</feature>
<dbReference type="GO" id="GO:0003697">
    <property type="term" value="F:single-stranded DNA binding"/>
    <property type="evidence" value="ECO:0007669"/>
    <property type="project" value="TreeGrafter"/>
</dbReference>
<evidence type="ECO:0000256" key="7">
    <source>
        <dbReference type="ARBA" id="ARBA00023204"/>
    </source>
</evidence>
<evidence type="ECO:0000256" key="9">
    <source>
        <dbReference type="PIRSR" id="PIRSR610347-1"/>
    </source>
</evidence>
<dbReference type="Gene3D" id="3.30.870.10">
    <property type="entry name" value="Endonuclease Chain A"/>
    <property type="match status" value="2"/>
</dbReference>
<evidence type="ECO:0000313" key="14">
    <source>
        <dbReference type="Proteomes" id="UP001054902"/>
    </source>
</evidence>
<dbReference type="PANTHER" id="PTHR12415">
    <property type="entry name" value="TYROSYL-DNA PHOSPHODIESTERASE 1"/>
    <property type="match status" value="1"/>
</dbReference>
<keyword evidence="14" id="KW-1185">Reference proteome</keyword>
<dbReference type="AlphaFoldDB" id="A0AAD3H1I5"/>
<feature type="compositionally biased region" description="Low complexity" evidence="12">
    <location>
        <begin position="149"/>
        <end position="158"/>
    </location>
</feature>
<dbReference type="Pfam" id="PF06087">
    <property type="entry name" value="Tyr-DNA_phospho"/>
    <property type="match status" value="1"/>
</dbReference>
<dbReference type="PANTHER" id="PTHR12415:SF0">
    <property type="entry name" value="TYROSYL-DNA PHOSPHODIESTERASE 1"/>
    <property type="match status" value="1"/>
</dbReference>
<protein>
    <recommendedName>
        <fullName evidence="15">Tyrosyl-DNA phosphodiesterase</fullName>
    </recommendedName>
</protein>
<feature type="binding site" evidence="10">
    <location>
        <position position="612"/>
    </location>
    <ligand>
        <name>substrate</name>
    </ligand>
</feature>
<evidence type="ECO:0000256" key="6">
    <source>
        <dbReference type="ARBA" id="ARBA00022839"/>
    </source>
</evidence>
<keyword evidence="5" id="KW-0378">Hydrolase</keyword>
<feature type="region of interest" description="Disordered" evidence="12">
    <location>
        <begin position="141"/>
        <end position="165"/>
    </location>
</feature>
<keyword evidence="7" id="KW-0234">DNA repair</keyword>
<organism evidence="13 14">
    <name type="scientific">Chaetoceros tenuissimus</name>
    <dbReference type="NCBI Taxonomy" id="426638"/>
    <lineage>
        <taxon>Eukaryota</taxon>
        <taxon>Sar</taxon>
        <taxon>Stramenopiles</taxon>
        <taxon>Ochrophyta</taxon>
        <taxon>Bacillariophyta</taxon>
        <taxon>Coscinodiscophyceae</taxon>
        <taxon>Chaetocerotophycidae</taxon>
        <taxon>Chaetocerotales</taxon>
        <taxon>Chaetocerotaceae</taxon>
        <taxon>Chaetoceros</taxon>
    </lineage>
</organism>
<accession>A0AAD3H1I5</accession>
<evidence type="ECO:0000313" key="13">
    <source>
        <dbReference type="EMBL" id="GFH47147.1"/>
    </source>
</evidence>
<feature type="active site" description="Nucleophile" evidence="9">
    <location>
        <position position="377"/>
    </location>
</feature>
<keyword evidence="6" id="KW-0269">Exonuclease</keyword>
<comment type="similarity">
    <text evidence="2">Belongs to the tyrosyl-DNA phosphodiesterase family.</text>
</comment>
<evidence type="ECO:0000256" key="12">
    <source>
        <dbReference type="SAM" id="MobiDB-lite"/>
    </source>
</evidence>
<feature type="region of interest" description="Disordered" evidence="12">
    <location>
        <begin position="83"/>
        <end position="107"/>
    </location>
</feature>
<dbReference type="GO" id="GO:0005634">
    <property type="term" value="C:nucleus"/>
    <property type="evidence" value="ECO:0007669"/>
    <property type="project" value="UniProtKB-SubCell"/>
</dbReference>
<dbReference type="GO" id="GO:0006281">
    <property type="term" value="P:DNA repair"/>
    <property type="evidence" value="ECO:0007669"/>
    <property type="project" value="UniProtKB-KW"/>
</dbReference>
<keyword evidence="8" id="KW-0539">Nucleus</keyword>
<dbReference type="CDD" id="cd09122">
    <property type="entry name" value="PLDc_Tdp1_1"/>
    <property type="match status" value="1"/>
</dbReference>
<dbReference type="Proteomes" id="UP001054902">
    <property type="component" value="Unassembled WGS sequence"/>
</dbReference>
<keyword evidence="4" id="KW-0227">DNA damage</keyword>
<feature type="active site" description="Proton donor/acceptor" evidence="9">
    <location>
        <position position="610"/>
    </location>
</feature>
<evidence type="ECO:0000256" key="1">
    <source>
        <dbReference type="ARBA" id="ARBA00004123"/>
    </source>
</evidence>
<feature type="site" description="Interaction with DNA" evidence="11">
    <location>
        <position position="635"/>
    </location>
</feature>
<dbReference type="GO" id="GO:0003690">
    <property type="term" value="F:double-stranded DNA binding"/>
    <property type="evidence" value="ECO:0007669"/>
    <property type="project" value="TreeGrafter"/>
</dbReference>
<dbReference type="SUPFAM" id="SSF56024">
    <property type="entry name" value="Phospholipase D/nuclease"/>
    <property type="match status" value="2"/>
</dbReference>
<feature type="region of interest" description="Disordered" evidence="12">
    <location>
        <begin position="1"/>
        <end position="31"/>
    </location>
</feature>
<dbReference type="GO" id="GO:0017005">
    <property type="term" value="F:3'-tyrosyl-DNA phosphodiesterase activity"/>
    <property type="evidence" value="ECO:0007669"/>
    <property type="project" value="TreeGrafter"/>
</dbReference>
<keyword evidence="3" id="KW-0540">Nuclease</keyword>
<evidence type="ECO:0000256" key="8">
    <source>
        <dbReference type="ARBA" id="ARBA00023242"/>
    </source>
</evidence>
<reference evidence="13 14" key="1">
    <citation type="journal article" date="2021" name="Sci. Rep.">
        <title>The genome of the diatom Chaetoceros tenuissimus carries an ancient integrated fragment of an extant virus.</title>
        <authorList>
            <person name="Hongo Y."/>
            <person name="Kimura K."/>
            <person name="Takaki Y."/>
            <person name="Yoshida Y."/>
            <person name="Baba S."/>
            <person name="Kobayashi G."/>
            <person name="Nagasaki K."/>
            <person name="Hano T."/>
            <person name="Tomaru Y."/>
        </authorList>
    </citation>
    <scope>NUCLEOTIDE SEQUENCE [LARGE SCALE GENOMIC DNA]</scope>
    <source>
        <strain evidence="13 14">NIES-3715</strain>
    </source>
</reference>
<dbReference type="GO" id="GO:0004527">
    <property type="term" value="F:exonuclease activity"/>
    <property type="evidence" value="ECO:0007669"/>
    <property type="project" value="UniProtKB-KW"/>
</dbReference>
<evidence type="ECO:0008006" key="15">
    <source>
        <dbReference type="Google" id="ProtNLM"/>
    </source>
</evidence>
<proteinExistence type="inferred from homology"/>
<evidence type="ECO:0000256" key="2">
    <source>
        <dbReference type="ARBA" id="ARBA00010205"/>
    </source>
</evidence>
<feature type="region of interest" description="Disordered" evidence="12">
    <location>
        <begin position="176"/>
        <end position="195"/>
    </location>
</feature>
<evidence type="ECO:0000256" key="5">
    <source>
        <dbReference type="ARBA" id="ARBA00022801"/>
    </source>
</evidence>
<feature type="binding site" evidence="10">
    <location>
        <position position="379"/>
    </location>
    <ligand>
        <name>substrate</name>
    </ligand>
</feature>
<evidence type="ECO:0000256" key="4">
    <source>
        <dbReference type="ARBA" id="ARBA00022763"/>
    </source>
</evidence>